<evidence type="ECO:0000313" key="3">
    <source>
        <dbReference type="EMBL" id="KAF2268845.1"/>
    </source>
</evidence>
<comment type="caution">
    <text evidence="3">The sequence shown here is derived from an EMBL/GenBank/DDBJ whole genome shotgun (WGS) entry which is preliminary data.</text>
</comment>
<dbReference type="PANTHER" id="PTHR42070:SF1">
    <property type="entry name" value="FILAMENT ASSOCIATED PROTEIN, PUTATIVE (AFU_ORTHOLOGUE AFUA_8G06630)-RELATED"/>
    <property type="match status" value="1"/>
</dbReference>
<feature type="coiled-coil region" evidence="1">
    <location>
        <begin position="23"/>
        <end position="71"/>
    </location>
</feature>
<dbReference type="CDD" id="cd14688">
    <property type="entry name" value="bZIP_YAP"/>
    <property type="match status" value="1"/>
</dbReference>
<evidence type="ECO:0000313" key="4">
    <source>
        <dbReference type="Proteomes" id="UP000800093"/>
    </source>
</evidence>
<feature type="compositionally biased region" description="Polar residues" evidence="2">
    <location>
        <begin position="146"/>
        <end position="162"/>
    </location>
</feature>
<feature type="region of interest" description="Disordered" evidence="2">
    <location>
        <begin position="141"/>
        <end position="162"/>
    </location>
</feature>
<dbReference type="EMBL" id="ML986585">
    <property type="protein sequence ID" value="KAF2268845.1"/>
    <property type="molecule type" value="Genomic_DNA"/>
</dbReference>
<proteinExistence type="predicted"/>
<protein>
    <recommendedName>
        <fullName evidence="5">BZIP domain-containing protein</fullName>
    </recommendedName>
</protein>
<reference evidence="4" key="1">
    <citation type="journal article" date="2020" name="Stud. Mycol.">
        <title>101 Dothideomycetes genomes: A test case for predicting lifestyles and emergence of pathogens.</title>
        <authorList>
            <person name="Haridas S."/>
            <person name="Albert R."/>
            <person name="Binder M."/>
            <person name="Bloem J."/>
            <person name="LaButti K."/>
            <person name="Salamov A."/>
            <person name="Andreopoulos B."/>
            <person name="Baker S."/>
            <person name="Barry K."/>
            <person name="Bills G."/>
            <person name="Bluhm B."/>
            <person name="Cannon C."/>
            <person name="Castanera R."/>
            <person name="Culley D."/>
            <person name="Daum C."/>
            <person name="Ezra D."/>
            <person name="Gonzalez J."/>
            <person name="Henrissat B."/>
            <person name="Kuo A."/>
            <person name="Liang C."/>
            <person name="Lipzen A."/>
            <person name="Lutzoni F."/>
            <person name="Magnuson J."/>
            <person name="Mondo S."/>
            <person name="Nolan M."/>
            <person name="Ohm R."/>
            <person name="Pangilinan J."/>
            <person name="Park H.-J."/>
            <person name="Ramirez L."/>
            <person name="Alfaro M."/>
            <person name="Sun H."/>
            <person name="Tritt A."/>
            <person name="Yoshinaga Y."/>
            <person name="Zwiers L.-H."/>
            <person name="Turgeon B."/>
            <person name="Goodwin S."/>
            <person name="Spatafora J."/>
            <person name="Crous P."/>
            <person name="Grigoriev I."/>
        </authorList>
    </citation>
    <scope>NUCLEOTIDE SEQUENCE [LARGE SCALE GENOMIC DNA]</scope>
    <source>
        <strain evidence="4">CBS 304.66</strain>
    </source>
</reference>
<keyword evidence="4" id="KW-1185">Reference proteome</keyword>
<accession>A0A9P4N3S7</accession>
<sequence>MNDSKAMKAQNLARIRDNQRRSRARRKEYLQELEAKLRNCEQMGIEASAEIQSAARKVLDENRKLRALLRERGVSEAEIATVMGTGDRSLECGSAAAALNTMLDRRIHCGGLSCTTPPPNSTSAPATAAVAPISIPARRSAPLSEYGSQSPHSTISSVDTPPAFSSTPFIPVTMTPAPEMGTDNFIPTTYSFDQSNPSTWGFPLDMSNIQEATAYYNTSCIDAANIIRSMAADVGPELEVELGCRTGGQNCFVDNSVVFNVMDKYSTPINGMM</sequence>
<evidence type="ECO:0000256" key="2">
    <source>
        <dbReference type="SAM" id="MobiDB-lite"/>
    </source>
</evidence>
<gene>
    <name evidence="3" type="ORF">CC78DRAFT_529818</name>
</gene>
<name>A0A9P4N3S7_9PLEO</name>
<evidence type="ECO:0000256" key="1">
    <source>
        <dbReference type="SAM" id="Coils"/>
    </source>
</evidence>
<organism evidence="3 4">
    <name type="scientific">Lojkania enalia</name>
    <dbReference type="NCBI Taxonomy" id="147567"/>
    <lineage>
        <taxon>Eukaryota</taxon>
        <taxon>Fungi</taxon>
        <taxon>Dikarya</taxon>
        <taxon>Ascomycota</taxon>
        <taxon>Pezizomycotina</taxon>
        <taxon>Dothideomycetes</taxon>
        <taxon>Pleosporomycetidae</taxon>
        <taxon>Pleosporales</taxon>
        <taxon>Pleosporales incertae sedis</taxon>
        <taxon>Lojkania</taxon>
    </lineage>
</organism>
<dbReference type="PANTHER" id="PTHR42070">
    <property type="entry name" value="FILAMENT ASSOCIATED PROTEIN, PUTATIVE (AFU_ORTHOLOGUE AFUA_8G06630)-RELATED"/>
    <property type="match status" value="1"/>
</dbReference>
<dbReference type="OrthoDB" id="4505928at2759"/>
<dbReference type="AlphaFoldDB" id="A0A9P4N3S7"/>
<evidence type="ECO:0008006" key="5">
    <source>
        <dbReference type="Google" id="ProtNLM"/>
    </source>
</evidence>
<dbReference type="Proteomes" id="UP000800093">
    <property type="component" value="Unassembled WGS sequence"/>
</dbReference>
<keyword evidence="1" id="KW-0175">Coiled coil</keyword>